<name>A0A1I4MEZ3_9HYPH</name>
<reference evidence="2" key="1">
    <citation type="submission" date="2016-10" db="EMBL/GenBank/DDBJ databases">
        <authorList>
            <person name="Varghese N."/>
            <person name="Submissions S."/>
        </authorList>
    </citation>
    <scope>NUCLEOTIDE SEQUENCE [LARGE SCALE GENOMIC DNA]</scope>
    <source>
        <strain evidence="2">CGMCC 1.6474</strain>
    </source>
</reference>
<protein>
    <submittedName>
        <fullName evidence="1">Uncharacterized protein</fullName>
    </submittedName>
</protein>
<accession>A0A1I4MEZ3</accession>
<proteinExistence type="predicted"/>
<dbReference type="AlphaFoldDB" id="A0A1I4MEZ3"/>
<dbReference type="Proteomes" id="UP000198804">
    <property type="component" value="Unassembled WGS sequence"/>
</dbReference>
<dbReference type="STRING" id="414703.SAMN04488125_13729"/>
<gene>
    <name evidence="1" type="ORF">SAMN04488125_13729</name>
</gene>
<sequence length="68" mass="7316">MADEAEADGIFRDLIDRWLRECLSGGDGLVAEMVLADPVAAKDAVDRVAECLPERRTVGTRPATTQGD</sequence>
<dbReference type="EMBL" id="FOSV01000037">
    <property type="protein sequence ID" value="SFM01585.1"/>
    <property type="molecule type" value="Genomic_DNA"/>
</dbReference>
<organism evidence="1 2">
    <name type="scientific">Methylorubrum salsuginis</name>
    <dbReference type="NCBI Taxonomy" id="414703"/>
    <lineage>
        <taxon>Bacteria</taxon>
        <taxon>Pseudomonadati</taxon>
        <taxon>Pseudomonadota</taxon>
        <taxon>Alphaproteobacteria</taxon>
        <taxon>Hyphomicrobiales</taxon>
        <taxon>Methylobacteriaceae</taxon>
        <taxon>Methylorubrum</taxon>
    </lineage>
</organism>
<dbReference type="RefSeq" id="WP_244535622.1">
    <property type="nucleotide sequence ID" value="NZ_FOSV01000037.1"/>
</dbReference>
<evidence type="ECO:0000313" key="1">
    <source>
        <dbReference type="EMBL" id="SFM01585.1"/>
    </source>
</evidence>
<evidence type="ECO:0000313" key="2">
    <source>
        <dbReference type="Proteomes" id="UP000198804"/>
    </source>
</evidence>
<keyword evidence="2" id="KW-1185">Reference proteome</keyword>